<proteinExistence type="predicted"/>
<dbReference type="GO" id="GO:0051537">
    <property type="term" value="F:2 iron, 2 sulfur cluster binding"/>
    <property type="evidence" value="ECO:0007669"/>
    <property type="project" value="UniProtKB-KW"/>
</dbReference>
<protein>
    <submittedName>
        <fullName evidence="10">Ferredoxin reductase</fullName>
    </submittedName>
</protein>
<evidence type="ECO:0000256" key="6">
    <source>
        <dbReference type="ARBA" id="ARBA00023002"/>
    </source>
</evidence>
<dbReference type="GO" id="GO:0016491">
    <property type="term" value="F:oxidoreductase activity"/>
    <property type="evidence" value="ECO:0007669"/>
    <property type="project" value="UniProtKB-KW"/>
</dbReference>
<dbReference type="CDD" id="cd06216">
    <property type="entry name" value="FNR_iron_sulfur_binding_2"/>
    <property type="match status" value="1"/>
</dbReference>
<dbReference type="Pfam" id="PF00111">
    <property type="entry name" value="Fer2"/>
    <property type="match status" value="1"/>
</dbReference>
<evidence type="ECO:0000256" key="2">
    <source>
        <dbReference type="ARBA" id="ARBA00022630"/>
    </source>
</evidence>
<dbReference type="InterPro" id="IPR017927">
    <property type="entry name" value="FAD-bd_FR_type"/>
</dbReference>
<dbReference type="InterPro" id="IPR036010">
    <property type="entry name" value="2Fe-2S_ferredoxin-like_sf"/>
</dbReference>
<dbReference type="InterPro" id="IPR039261">
    <property type="entry name" value="FNR_nucleotide-bd"/>
</dbReference>
<dbReference type="InterPro" id="IPR050415">
    <property type="entry name" value="MRET"/>
</dbReference>
<dbReference type="SUPFAM" id="SSF52343">
    <property type="entry name" value="Ferredoxin reductase-like, C-terminal NADP-linked domain"/>
    <property type="match status" value="1"/>
</dbReference>
<dbReference type="InterPro" id="IPR001041">
    <property type="entry name" value="2Fe-2S_ferredoxin-type"/>
</dbReference>
<dbReference type="SUPFAM" id="SSF63380">
    <property type="entry name" value="Riboflavin synthase domain-like"/>
    <property type="match status" value="1"/>
</dbReference>
<sequence>MMLGQKSRRSSLFGRFSALSLFEAMASPHELDRYLELVDPMTTVRDLRAEVVAVHRSTEDTVTLTLRPTWQWKGFEAGQFVQVGVVIDGVRHTRCYSPACSQYRSDGLIEITVKAHPDGLVSGYLHRAAAPGLVVSLSQADGTFRVPTPRPARTLLISGGSGITPVLSMLRSLLDEGCTSDLTFVHYAYTERDVAYRRELDEIADAFPDVRIVYAYTDQDSGGDLHGYFSRAHLDEVAPWFEDAETFLCGPPALMRSVAETYDDLGLSDRLHTEEFAAPVVAVEDDVDGTLTFAESGVVTENSGRTLLEQAEDAGLSPEYGCRMGICFTCTSVKKSGCTKNVKTGEVDVEPDKEIQLCVSVPVGDVALDI</sequence>
<evidence type="ECO:0000256" key="7">
    <source>
        <dbReference type="ARBA" id="ARBA00023004"/>
    </source>
</evidence>
<dbReference type="Proteomes" id="UP000077519">
    <property type="component" value="Unassembled WGS sequence"/>
</dbReference>
<keyword evidence="8" id="KW-0411">Iron-sulfur</keyword>
<evidence type="ECO:0000256" key="8">
    <source>
        <dbReference type="ARBA" id="ARBA00023014"/>
    </source>
</evidence>
<evidence type="ECO:0000256" key="3">
    <source>
        <dbReference type="ARBA" id="ARBA00022714"/>
    </source>
</evidence>
<dbReference type="Pfam" id="PF00175">
    <property type="entry name" value="NAD_binding_1"/>
    <property type="match status" value="1"/>
</dbReference>
<comment type="caution">
    <text evidence="10">The sequence shown here is derived from an EMBL/GenBank/DDBJ whole genome shotgun (WGS) entry which is preliminary data.</text>
</comment>
<dbReference type="InterPro" id="IPR001433">
    <property type="entry name" value="OxRdtase_FAD/NAD-bd"/>
</dbReference>
<dbReference type="EMBL" id="LVHI01000010">
    <property type="protein sequence ID" value="OAK55476.1"/>
    <property type="molecule type" value="Genomic_DNA"/>
</dbReference>
<gene>
    <name evidence="10" type="ORF">A3K89_20395</name>
</gene>
<evidence type="ECO:0000313" key="10">
    <source>
        <dbReference type="EMBL" id="OAK55476.1"/>
    </source>
</evidence>
<dbReference type="Gene3D" id="3.40.50.80">
    <property type="entry name" value="Nucleotide-binding domain of ferredoxin-NADP reductase (FNR) module"/>
    <property type="match status" value="1"/>
</dbReference>
<accession>A0A177YIR2</accession>
<keyword evidence="5" id="KW-0274">FAD</keyword>
<evidence type="ECO:0000259" key="9">
    <source>
        <dbReference type="PROSITE" id="PS51384"/>
    </source>
</evidence>
<dbReference type="InterPro" id="IPR001709">
    <property type="entry name" value="Flavoprot_Pyr_Nucl_cyt_Rdtase"/>
</dbReference>
<keyword evidence="7" id="KW-0408">Iron</keyword>
<evidence type="ECO:0000256" key="5">
    <source>
        <dbReference type="ARBA" id="ARBA00022827"/>
    </source>
</evidence>
<dbReference type="PANTHER" id="PTHR47354:SF6">
    <property type="entry name" value="NADH OXIDOREDUCTASE HCR"/>
    <property type="match status" value="1"/>
</dbReference>
<dbReference type="AlphaFoldDB" id="A0A177YIR2"/>
<dbReference type="CDD" id="cd00207">
    <property type="entry name" value="fer2"/>
    <property type="match status" value="1"/>
</dbReference>
<dbReference type="Gene3D" id="3.10.20.30">
    <property type="match status" value="1"/>
</dbReference>
<dbReference type="PRINTS" id="PR00371">
    <property type="entry name" value="FPNCR"/>
</dbReference>
<dbReference type="InterPro" id="IPR008333">
    <property type="entry name" value="Cbr1-like_FAD-bd_dom"/>
</dbReference>
<dbReference type="InterPro" id="IPR017938">
    <property type="entry name" value="Riboflavin_synthase-like_b-brl"/>
</dbReference>
<dbReference type="PANTHER" id="PTHR47354">
    <property type="entry name" value="NADH OXIDOREDUCTASE HCR"/>
    <property type="match status" value="1"/>
</dbReference>
<name>A0A177YIR2_9NOCA</name>
<dbReference type="Pfam" id="PF00970">
    <property type="entry name" value="FAD_binding_6"/>
    <property type="match status" value="1"/>
</dbReference>
<keyword evidence="6" id="KW-0560">Oxidoreductase</keyword>
<keyword evidence="4" id="KW-0479">Metal-binding</keyword>
<dbReference type="InterPro" id="IPR012675">
    <property type="entry name" value="Beta-grasp_dom_sf"/>
</dbReference>
<evidence type="ECO:0000256" key="4">
    <source>
        <dbReference type="ARBA" id="ARBA00022723"/>
    </source>
</evidence>
<feature type="domain" description="FAD-binding FR-type" evidence="9">
    <location>
        <begin position="44"/>
        <end position="147"/>
    </location>
</feature>
<dbReference type="PRINTS" id="PR00406">
    <property type="entry name" value="CYTB5RDTASE"/>
</dbReference>
<evidence type="ECO:0000256" key="1">
    <source>
        <dbReference type="ARBA" id="ARBA00001974"/>
    </source>
</evidence>
<keyword evidence="2" id="KW-0285">Flavoprotein</keyword>
<comment type="cofactor">
    <cofactor evidence="1">
        <name>FAD</name>
        <dbReference type="ChEBI" id="CHEBI:57692"/>
    </cofactor>
</comment>
<dbReference type="SUPFAM" id="SSF54292">
    <property type="entry name" value="2Fe-2S ferredoxin-like"/>
    <property type="match status" value="1"/>
</dbReference>
<reference evidence="10 11" key="1">
    <citation type="submission" date="2016-03" db="EMBL/GenBank/DDBJ databases">
        <title>Genome sequence of Rhodococcus kyotonensis KB10.</title>
        <authorList>
            <person name="Jeong H."/>
            <person name="Hong C.E."/>
            <person name="Jo S.H."/>
            <person name="Park J.M."/>
        </authorList>
    </citation>
    <scope>NUCLEOTIDE SEQUENCE [LARGE SCALE GENOMIC DNA]</scope>
    <source>
        <strain evidence="10 11">KB10</strain>
    </source>
</reference>
<keyword evidence="11" id="KW-1185">Reference proteome</keyword>
<evidence type="ECO:0000313" key="11">
    <source>
        <dbReference type="Proteomes" id="UP000077519"/>
    </source>
</evidence>
<keyword evidence="3" id="KW-0001">2Fe-2S</keyword>
<organism evidence="10 11">
    <name type="scientific">Rhodococcoides kyotonense</name>
    <dbReference type="NCBI Taxonomy" id="398843"/>
    <lineage>
        <taxon>Bacteria</taxon>
        <taxon>Bacillati</taxon>
        <taxon>Actinomycetota</taxon>
        <taxon>Actinomycetes</taxon>
        <taxon>Mycobacteriales</taxon>
        <taxon>Nocardiaceae</taxon>
        <taxon>Rhodococcoides</taxon>
    </lineage>
</organism>
<dbReference type="GO" id="GO:0046872">
    <property type="term" value="F:metal ion binding"/>
    <property type="evidence" value="ECO:0007669"/>
    <property type="project" value="UniProtKB-KW"/>
</dbReference>
<dbReference type="Gene3D" id="2.40.30.10">
    <property type="entry name" value="Translation factors"/>
    <property type="match status" value="1"/>
</dbReference>
<dbReference type="PROSITE" id="PS51384">
    <property type="entry name" value="FAD_FR"/>
    <property type="match status" value="1"/>
</dbReference>